<dbReference type="Proteomes" id="UP000259030">
    <property type="component" value="Chromosome"/>
</dbReference>
<feature type="compositionally biased region" description="Low complexity" evidence="1">
    <location>
        <begin position="232"/>
        <end position="242"/>
    </location>
</feature>
<proteinExistence type="predicted"/>
<feature type="compositionally biased region" description="Gly residues" evidence="1">
    <location>
        <begin position="243"/>
        <end position="265"/>
    </location>
</feature>
<sequence>MTVPTPTERHADVSPGLDPHTREVILAWPFPPAMLDRLAQEHRWTPDFTGRALTEYRRFLVLALTSPTPVTPSRTVDEVWHTHLTFTRDYWEALTPQLPRPLHHDPGSGDPGDPQRYAAQYTATLVLYEETFGAPPPADLWPTASPAPASQPSPPPVRPERRPLAPPLRAGLAAGTALIALLLFGLPLAASAVLGGVVFAVSGLLPASGGVARGRQDPALAGAGGSSGTFWGSDPDSCDPSGSDGGCGDGGSSCGSSCGGGGCSS</sequence>
<gene>
    <name evidence="2" type="ORF">DFI_09085</name>
</gene>
<protein>
    <recommendedName>
        <fullName evidence="4">Glycine-rich domain-containing protein-like</fullName>
    </recommendedName>
</protein>
<dbReference type="AlphaFoldDB" id="A0A221SWX5"/>
<reference evidence="2 3" key="1">
    <citation type="submission" date="2017-05" db="EMBL/GenBank/DDBJ databases">
        <title>The complete genome sequence of Deinococcus ficus isolated from the rhizosphere of the Ficus religiosa L. in Taiwan.</title>
        <authorList>
            <person name="Wu K.-M."/>
            <person name="Liao T.-L."/>
            <person name="Liu Y.-M."/>
            <person name="Young C.-C."/>
            <person name="Tsai S.-F."/>
        </authorList>
    </citation>
    <scope>NUCLEOTIDE SEQUENCE [LARGE SCALE GENOMIC DNA]</scope>
    <source>
        <strain evidence="2 3">CC-FR2-10</strain>
    </source>
</reference>
<evidence type="ECO:0000313" key="3">
    <source>
        <dbReference type="Proteomes" id="UP000259030"/>
    </source>
</evidence>
<dbReference type="RefSeq" id="WP_051307423.1">
    <property type="nucleotide sequence ID" value="NZ_CP021081.1"/>
</dbReference>
<evidence type="ECO:0000313" key="2">
    <source>
        <dbReference type="EMBL" id="ASN81140.1"/>
    </source>
</evidence>
<dbReference type="EMBL" id="CP021081">
    <property type="protein sequence ID" value="ASN81140.1"/>
    <property type="molecule type" value="Genomic_DNA"/>
</dbReference>
<evidence type="ECO:0000256" key="1">
    <source>
        <dbReference type="SAM" id="MobiDB-lite"/>
    </source>
</evidence>
<accession>A0A221SWX5</accession>
<dbReference type="KEGG" id="dfc:DFI_09085"/>
<organism evidence="2 3">
    <name type="scientific">Deinococcus ficus</name>
    <dbReference type="NCBI Taxonomy" id="317577"/>
    <lineage>
        <taxon>Bacteria</taxon>
        <taxon>Thermotogati</taxon>
        <taxon>Deinococcota</taxon>
        <taxon>Deinococci</taxon>
        <taxon>Deinococcales</taxon>
        <taxon>Deinococcaceae</taxon>
        <taxon>Deinococcus</taxon>
    </lineage>
</organism>
<feature type="region of interest" description="Disordered" evidence="1">
    <location>
        <begin position="137"/>
        <end position="164"/>
    </location>
</feature>
<keyword evidence="3" id="KW-1185">Reference proteome</keyword>
<name>A0A221SWX5_9DEIO</name>
<dbReference type="STRING" id="317577.GCA_000419625_02097"/>
<feature type="region of interest" description="Disordered" evidence="1">
    <location>
        <begin position="218"/>
        <end position="265"/>
    </location>
</feature>
<feature type="region of interest" description="Disordered" evidence="1">
    <location>
        <begin position="97"/>
        <end position="116"/>
    </location>
</feature>
<evidence type="ECO:0008006" key="4">
    <source>
        <dbReference type="Google" id="ProtNLM"/>
    </source>
</evidence>